<gene>
    <name evidence="1" type="ORF">METZ01_LOCUS104539</name>
</gene>
<organism evidence="1">
    <name type="scientific">marine metagenome</name>
    <dbReference type="NCBI Taxonomy" id="408172"/>
    <lineage>
        <taxon>unclassified sequences</taxon>
        <taxon>metagenomes</taxon>
        <taxon>ecological metagenomes</taxon>
    </lineage>
</organism>
<proteinExistence type="predicted"/>
<dbReference type="EMBL" id="UINC01011758">
    <property type="protein sequence ID" value="SVA51685.1"/>
    <property type="molecule type" value="Genomic_DNA"/>
</dbReference>
<accession>A0A381WGQ8</accession>
<evidence type="ECO:0000313" key="1">
    <source>
        <dbReference type="EMBL" id="SVA51685.1"/>
    </source>
</evidence>
<dbReference type="AlphaFoldDB" id="A0A381WGQ8"/>
<reference evidence="1" key="1">
    <citation type="submission" date="2018-05" db="EMBL/GenBank/DDBJ databases">
        <authorList>
            <person name="Lanie J.A."/>
            <person name="Ng W.-L."/>
            <person name="Kazmierczak K.M."/>
            <person name="Andrzejewski T.M."/>
            <person name="Davidsen T.M."/>
            <person name="Wayne K.J."/>
            <person name="Tettelin H."/>
            <person name="Glass J.I."/>
            <person name="Rusch D."/>
            <person name="Podicherti R."/>
            <person name="Tsui H.-C.T."/>
            <person name="Winkler M.E."/>
        </authorList>
    </citation>
    <scope>NUCLEOTIDE SEQUENCE</scope>
</reference>
<sequence>MFFGPWNDNWNDRIDGMAGKDLKNG</sequence>
<name>A0A381WGQ8_9ZZZZ</name>
<protein>
    <submittedName>
        <fullName evidence="1">Uncharacterized protein</fullName>
    </submittedName>
</protein>